<proteinExistence type="predicted"/>
<gene>
    <name evidence="5" type="ORF">BWQ96_01073</name>
</gene>
<dbReference type="SUPFAM" id="SSF53955">
    <property type="entry name" value="Lysozyme-like"/>
    <property type="match status" value="1"/>
</dbReference>
<keyword evidence="3" id="KW-0732">Signal</keyword>
<comment type="caution">
    <text evidence="5">The sequence shown here is derived from an EMBL/GenBank/DDBJ whole genome shotgun (WGS) entry which is preliminary data.</text>
</comment>
<dbReference type="GO" id="GO:0006952">
    <property type="term" value="P:defense response"/>
    <property type="evidence" value="ECO:0007669"/>
    <property type="project" value="UniProtKB-KW"/>
</dbReference>
<dbReference type="InterPro" id="IPR000726">
    <property type="entry name" value="Glyco_hydro_19_cat"/>
</dbReference>
<evidence type="ECO:0000256" key="3">
    <source>
        <dbReference type="SAM" id="SignalP"/>
    </source>
</evidence>
<evidence type="ECO:0000313" key="6">
    <source>
        <dbReference type="Proteomes" id="UP000247409"/>
    </source>
</evidence>
<dbReference type="Pfam" id="PF00182">
    <property type="entry name" value="Glyco_hydro_19"/>
    <property type="match status" value="1"/>
</dbReference>
<organism evidence="5 6">
    <name type="scientific">Gracilariopsis chorda</name>
    <dbReference type="NCBI Taxonomy" id="448386"/>
    <lineage>
        <taxon>Eukaryota</taxon>
        <taxon>Rhodophyta</taxon>
        <taxon>Florideophyceae</taxon>
        <taxon>Rhodymeniophycidae</taxon>
        <taxon>Gracilariales</taxon>
        <taxon>Gracilariaceae</taxon>
        <taxon>Gracilariopsis</taxon>
    </lineage>
</organism>
<accession>A0A2V3J417</accession>
<sequence length="367" mass="39073">MNMIRETFPVFVLIVLLVRTRAAAGEWEVCRAADGVCLDTNRYHCSQSTIAGLCPGASNIRCCPAPAGVLSAGCDKNNGLCKLRASCAAATLSGLCPGPTNVKCCVRSTTPPSTTSAIPTSGFLPDAPDISNSRATCRTEHNRLSGHCIDRSKCTGGTFNGLCPGNSRILCCVAETLPAPNVQRGALISLNQFTQLFRHVSSTRARALYPYFVDSLNFAEITTCHRLAAYVAQLGHESNGLLYFEELADGSAYQGRLGNLNPGDGRRYKGRGPIQLTGRTNYRNAGAALGRPFEETPERVGMPSGGFAAAAWYWKTYVGNAAADAATTAGFDRTTVAINGCGGVITRCNGVGDRRKRWRTARETLGC</sequence>
<evidence type="ECO:0000259" key="4">
    <source>
        <dbReference type="Pfam" id="PF00182"/>
    </source>
</evidence>
<protein>
    <submittedName>
        <fullName evidence="5">Acidic endochitinase SP2</fullName>
    </submittedName>
</protein>
<feature type="chain" id="PRO_5016151005" evidence="3">
    <location>
        <begin position="25"/>
        <end position="367"/>
    </location>
</feature>
<dbReference type="InterPro" id="IPR023346">
    <property type="entry name" value="Lysozyme-like_dom_sf"/>
</dbReference>
<keyword evidence="2" id="KW-1015">Disulfide bond</keyword>
<feature type="domain" description="Glycoside hydrolase family 19 catalytic" evidence="4">
    <location>
        <begin position="231"/>
        <end position="321"/>
    </location>
</feature>
<dbReference type="Proteomes" id="UP000247409">
    <property type="component" value="Unassembled WGS sequence"/>
</dbReference>
<dbReference type="GO" id="GO:0004568">
    <property type="term" value="F:chitinase activity"/>
    <property type="evidence" value="ECO:0007669"/>
    <property type="project" value="InterPro"/>
</dbReference>
<dbReference type="GO" id="GO:0016998">
    <property type="term" value="P:cell wall macromolecule catabolic process"/>
    <property type="evidence" value="ECO:0007669"/>
    <property type="project" value="InterPro"/>
</dbReference>
<name>A0A2V3J417_9FLOR</name>
<dbReference type="OrthoDB" id="5985073at2759"/>
<dbReference type="PANTHER" id="PTHR22595">
    <property type="entry name" value="CHITINASE-RELATED"/>
    <property type="match status" value="1"/>
</dbReference>
<evidence type="ECO:0000256" key="1">
    <source>
        <dbReference type="ARBA" id="ARBA00022821"/>
    </source>
</evidence>
<dbReference type="EMBL" id="NBIV01000008">
    <property type="protein sequence ID" value="PXF49124.1"/>
    <property type="molecule type" value="Genomic_DNA"/>
</dbReference>
<feature type="signal peptide" evidence="3">
    <location>
        <begin position="1"/>
        <end position="24"/>
    </location>
</feature>
<evidence type="ECO:0000256" key="2">
    <source>
        <dbReference type="ARBA" id="ARBA00023157"/>
    </source>
</evidence>
<keyword evidence="1" id="KW-0611">Plant defense</keyword>
<dbReference type="GO" id="GO:0006032">
    <property type="term" value="P:chitin catabolic process"/>
    <property type="evidence" value="ECO:0007669"/>
    <property type="project" value="InterPro"/>
</dbReference>
<dbReference type="Gene3D" id="1.10.530.10">
    <property type="match status" value="1"/>
</dbReference>
<evidence type="ECO:0000313" key="5">
    <source>
        <dbReference type="EMBL" id="PXF49124.1"/>
    </source>
</evidence>
<keyword evidence="6" id="KW-1185">Reference proteome</keyword>
<dbReference type="PANTHER" id="PTHR22595:SF79">
    <property type="entry name" value="CHITINASE 12"/>
    <property type="match status" value="1"/>
</dbReference>
<dbReference type="AlphaFoldDB" id="A0A2V3J417"/>
<reference evidence="5 6" key="1">
    <citation type="journal article" date="2018" name="Mol. Biol. Evol.">
        <title>Analysis of the draft genome of the red seaweed Gracilariopsis chorda provides insights into genome size evolution in Rhodophyta.</title>
        <authorList>
            <person name="Lee J."/>
            <person name="Yang E.C."/>
            <person name="Graf L."/>
            <person name="Yang J.H."/>
            <person name="Qiu H."/>
            <person name="Zel Zion U."/>
            <person name="Chan C.X."/>
            <person name="Stephens T.G."/>
            <person name="Weber A.P.M."/>
            <person name="Boo G.H."/>
            <person name="Boo S.M."/>
            <person name="Kim K.M."/>
            <person name="Shin Y."/>
            <person name="Jung M."/>
            <person name="Lee S.J."/>
            <person name="Yim H.S."/>
            <person name="Lee J.H."/>
            <person name="Bhattacharya D."/>
            <person name="Yoon H.S."/>
        </authorList>
    </citation>
    <scope>NUCLEOTIDE SEQUENCE [LARGE SCALE GENOMIC DNA]</scope>
    <source>
        <strain evidence="5 6">SKKU-2015</strain>
        <tissue evidence="5">Whole body</tissue>
    </source>
</reference>